<protein>
    <recommendedName>
        <fullName evidence="4">DUF2029 domain-containing protein</fullName>
    </recommendedName>
</protein>
<dbReference type="eggNOG" id="ENOG50338QV">
    <property type="taxonomic scope" value="Bacteria"/>
</dbReference>
<dbReference type="EMBL" id="CP000909">
    <property type="protein sequence ID" value="ABY33335.1"/>
    <property type="molecule type" value="Genomic_DNA"/>
</dbReference>
<evidence type="ECO:0000256" key="1">
    <source>
        <dbReference type="SAM" id="Phobius"/>
    </source>
</evidence>
<feature type="transmembrane region" description="Helical" evidence="1">
    <location>
        <begin position="159"/>
        <end position="182"/>
    </location>
</feature>
<dbReference type="EnsemblBacteria" id="ABY33335">
    <property type="protein sequence ID" value="ABY33335"/>
    <property type="gene ID" value="Caur_0081"/>
</dbReference>
<feature type="transmembrane region" description="Helical" evidence="1">
    <location>
        <begin position="359"/>
        <end position="378"/>
    </location>
</feature>
<evidence type="ECO:0000313" key="3">
    <source>
        <dbReference type="Proteomes" id="UP000002008"/>
    </source>
</evidence>
<dbReference type="Proteomes" id="UP000002008">
    <property type="component" value="Chromosome"/>
</dbReference>
<sequence length="381" mass="42770">MPRLNPAIHLTFLLILTCFVRLLASIFANDIIDVRNYQQVAEVIDRFGVSGLYRHTPDIYPYPPLWAGFEVAAYWLAQNNILSFSLAIRLPIIAADAGIVAVIWQWVHRHSGSSRQAMQAAMIYALNPVSIIVSCWHGQFDALPLFWAALAMICTAWQWQAIALSIGIALKSFPVLLVPAFLWHLQPLRRQVQFGLLALVPVLLLLAPFVVDDASAVVRELFGYRGHALLGIMVPVRTVYVPLVGERFPVETTRLLISLSAYGFLILYALTVWSMKRRSMSVPMQATLIVLLFYVVYAGIAPQYLLWVLPFMIMAARPGAVLVYSAVSTLALLGFYLYAVPDIFPFALTVSPRLAQVAYGLFGSLWWLTCGGLLVWFWRQR</sequence>
<feature type="transmembrane region" description="Helical" evidence="1">
    <location>
        <begin position="194"/>
        <end position="211"/>
    </location>
</feature>
<proteinExistence type="predicted"/>
<organism evidence="2 3">
    <name type="scientific">Chloroflexus aurantiacus (strain ATCC 29366 / DSM 635 / J-10-fl)</name>
    <dbReference type="NCBI Taxonomy" id="324602"/>
    <lineage>
        <taxon>Bacteria</taxon>
        <taxon>Bacillati</taxon>
        <taxon>Chloroflexota</taxon>
        <taxon>Chloroflexia</taxon>
        <taxon>Chloroflexales</taxon>
        <taxon>Chloroflexineae</taxon>
        <taxon>Chloroflexaceae</taxon>
        <taxon>Chloroflexus</taxon>
    </lineage>
</organism>
<feature type="transmembrane region" description="Helical" evidence="1">
    <location>
        <begin position="223"/>
        <end position="243"/>
    </location>
</feature>
<feature type="transmembrane region" description="Helical" evidence="1">
    <location>
        <begin position="255"/>
        <end position="275"/>
    </location>
</feature>
<feature type="transmembrane region" description="Helical" evidence="1">
    <location>
        <begin position="287"/>
        <end position="309"/>
    </location>
</feature>
<dbReference type="RefSeq" id="WP_012255991.1">
    <property type="nucleotide sequence ID" value="NC_010175.1"/>
</dbReference>
<dbReference type="Pfam" id="PF26314">
    <property type="entry name" value="MptA_B_family"/>
    <property type="match status" value="1"/>
</dbReference>
<dbReference type="HOGENOM" id="CLU_725010_0_0_0"/>
<keyword evidence="1" id="KW-1133">Transmembrane helix</keyword>
<feature type="transmembrane region" description="Helical" evidence="1">
    <location>
        <begin position="321"/>
        <end position="339"/>
    </location>
</feature>
<feature type="transmembrane region" description="Helical" evidence="1">
    <location>
        <begin position="119"/>
        <end position="139"/>
    </location>
</feature>
<dbReference type="KEGG" id="cau:Caur_0081"/>
<keyword evidence="1" id="KW-0812">Transmembrane</keyword>
<evidence type="ECO:0008006" key="4">
    <source>
        <dbReference type="Google" id="ProtNLM"/>
    </source>
</evidence>
<evidence type="ECO:0000313" key="2">
    <source>
        <dbReference type="EMBL" id="ABY33335.1"/>
    </source>
</evidence>
<dbReference type="AlphaFoldDB" id="A9WBC8"/>
<reference evidence="3" key="1">
    <citation type="journal article" date="2011" name="BMC Genomics">
        <title>Complete genome sequence of the filamentous anoxygenic phototrophic bacterium Chloroflexus aurantiacus.</title>
        <authorList>
            <person name="Tang K.H."/>
            <person name="Barry K."/>
            <person name="Chertkov O."/>
            <person name="Dalin E."/>
            <person name="Han C.S."/>
            <person name="Hauser L.J."/>
            <person name="Honchak B.M."/>
            <person name="Karbach L.E."/>
            <person name="Land M.L."/>
            <person name="Lapidus A."/>
            <person name="Larimer F.W."/>
            <person name="Mikhailova N."/>
            <person name="Pitluck S."/>
            <person name="Pierson B.K."/>
            <person name="Blankenship R.E."/>
        </authorList>
    </citation>
    <scope>NUCLEOTIDE SEQUENCE [LARGE SCALE GENOMIC DNA]</scope>
    <source>
        <strain evidence="3">ATCC 29366 / DSM 635 / J-10-fl</strain>
    </source>
</reference>
<feature type="transmembrane region" description="Helical" evidence="1">
    <location>
        <begin position="86"/>
        <end position="107"/>
    </location>
</feature>
<name>A9WBC8_CHLAA</name>
<gene>
    <name evidence="2" type="ordered locus">Caur_0081</name>
</gene>
<dbReference type="PATRIC" id="fig|324602.8.peg.91"/>
<accession>A9WBC8</accession>
<dbReference type="InParanoid" id="A9WBC8"/>
<keyword evidence="3" id="KW-1185">Reference proteome</keyword>
<keyword evidence="1" id="KW-0472">Membrane</keyword>